<comment type="subcellular location">
    <subcellularLocation>
        <location evidence="2">Endoplasmic reticulum</location>
    </subcellularLocation>
    <subcellularLocation>
        <location evidence="3">Membrane</location>
    </subcellularLocation>
    <subcellularLocation>
        <location evidence="1">Mitochondrion</location>
    </subcellularLocation>
</comment>
<dbReference type="EMBL" id="CP075864">
    <property type="protein sequence ID" value="QYS94248.1"/>
    <property type="molecule type" value="Genomic_DNA"/>
</dbReference>
<gene>
    <name evidence="9" type="ORF">H0G86_001588</name>
</gene>
<dbReference type="InterPro" id="IPR052374">
    <property type="entry name" value="SERAC1"/>
</dbReference>
<dbReference type="Proteomes" id="UP000826661">
    <property type="component" value="Chromosome I"/>
</dbReference>
<dbReference type="Pfam" id="PF17046">
    <property type="entry name" value="Ses_B"/>
    <property type="match status" value="1"/>
</dbReference>
<dbReference type="InterPro" id="IPR029058">
    <property type="entry name" value="AB_hydrolase_fold"/>
</dbReference>
<evidence type="ECO:0000256" key="1">
    <source>
        <dbReference type="ARBA" id="ARBA00004173"/>
    </source>
</evidence>
<organism evidence="9 10">
    <name type="scientific">Trichoderma simmonsii</name>
    <dbReference type="NCBI Taxonomy" id="1491479"/>
    <lineage>
        <taxon>Eukaryota</taxon>
        <taxon>Fungi</taxon>
        <taxon>Dikarya</taxon>
        <taxon>Ascomycota</taxon>
        <taxon>Pezizomycotina</taxon>
        <taxon>Sordariomycetes</taxon>
        <taxon>Hypocreomycetidae</taxon>
        <taxon>Hypocreales</taxon>
        <taxon>Hypocreaceae</taxon>
        <taxon>Trichoderma</taxon>
    </lineage>
</organism>
<keyword evidence="6" id="KW-0472">Membrane</keyword>
<accession>A0A8G0PF36</accession>
<protein>
    <recommendedName>
        <fullName evidence="8">Fungal death-pathway protein SesB domain-containing protein</fullName>
    </recommendedName>
</protein>
<feature type="domain" description="Fungal death-pathway protein SesB" evidence="8">
    <location>
        <begin position="278"/>
        <end position="298"/>
    </location>
</feature>
<keyword evidence="4" id="KW-0256">Endoplasmic reticulum</keyword>
<dbReference type="AlphaFoldDB" id="A0A8G0PF36"/>
<evidence type="ECO:0000313" key="9">
    <source>
        <dbReference type="EMBL" id="QYS94248.1"/>
    </source>
</evidence>
<proteinExistence type="predicted"/>
<evidence type="ECO:0000313" key="10">
    <source>
        <dbReference type="Proteomes" id="UP000826661"/>
    </source>
</evidence>
<evidence type="ECO:0000256" key="7">
    <source>
        <dbReference type="SAM" id="MobiDB-lite"/>
    </source>
</evidence>
<evidence type="ECO:0000256" key="4">
    <source>
        <dbReference type="ARBA" id="ARBA00022824"/>
    </source>
</evidence>
<reference evidence="9 10" key="1">
    <citation type="journal article" date="2021" name="BMC Genomics">
        <title>Telomere-to-telomere genome assembly of asparaginase-producing Trichoderma simmonsii.</title>
        <authorList>
            <person name="Chung D."/>
            <person name="Kwon Y.M."/>
            <person name="Yang Y."/>
        </authorList>
    </citation>
    <scope>NUCLEOTIDE SEQUENCE [LARGE SCALE GENOMIC DNA]</scope>
    <source>
        <strain evidence="9 10">GH-Sj1</strain>
    </source>
</reference>
<evidence type="ECO:0000256" key="6">
    <source>
        <dbReference type="ARBA" id="ARBA00023136"/>
    </source>
</evidence>
<name>A0A8G0PF36_9HYPO</name>
<dbReference type="GO" id="GO:0016020">
    <property type="term" value="C:membrane"/>
    <property type="evidence" value="ECO:0007669"/>
    <property type="project" value="UniProtKB-SubCell"/>
</dbReference>
<keyword evidence="5" id="KW-0496">Mitochondrion</keyword>
<keyword evidence="10" id="KW-1185">Reference proteome</keyword>
<dbReference type="GO" id="GO:0005783">
    <property type="term" value="C:endoplasmic reticulum"/>
    <property type="evidence" value="ECO:0007669"/>
    <property type="project" value="UniProtKB-SubCell"/>
</dbReference>
<evidence type="ECO:0000256" key="5">
    <source>
        <dbReference type="ARBA" id="ARBA00023128"/>
    </source>
</evidence>
<evidence type="ECO:0000256" key="2">
    <source>
        <dbReference type="ARBA" id="ARBA00004240"/>
    </source>
</evidence>
<dbReference type="GO" id="GO:0005739">
    <property type="term" value="C:mitochondrion"/>
    <property type="evidence" value="ECO:0007669"/>
    <property type="project" value="UniProtKB-SubCell"/>
</dbReference>
<feature type="region of interest" description="Disordered" evidence="7">
    <location>
        <begin position="265"/>
        <end position="307"/>
    </location>
</feature>
<dbReference type="PANTHER" id="PTHR48182">
    <property type="entry name" value="PROTEIN SERAC1"/>
    <property type="match status" value="1"/>
</dbReference>
<evidence type="ECO:0000259" key="8">
    <source>
        <dbReference type="Pfam" id="PF17046"/>
    </source>
</evidence>
<dbReference type="PANTHER" id="PTHR48182:SF2">
    <property type="entry name" value="PROTEIN SERAC1"/>
    <property type="match status" value="1"/>
</dbReference>
<evidence type="ECO:0000256" key="3">
    <source>
        <dbReference type="ARBA" id="ARBA00004370"/>
    </source>
</evidence>
<dbReference type="InterPro" id="IPR031469">
    <property type="entry name" value="SesB_dom"/>
</dbReference>
<sequence>MSVTVDPKKKVTVELLRDLADAKVDIVFVHGLHDDTWKAENGFCWPETLLPAKAPHARILSLKYPVDSVFFNGEGNLLRTSSRLINKLTDLRKDEQSKSRPAIFVAHCLGGMVLENALVNASKDDEQKALIPCVRGVLLLGSPHFAAGAEGLKAVKNYYRYFRGADASVPNDDDLREELQHLATIPQAFQALQTSSESKFEVKSFYASEGDVIVGKTLAKWSEKSSPQSLGRSHLQLSQYEDESDDDLEDVLRILIRWLSQIDQASGPREQTGSGDVSNATFSGSHNSGMQLGQNTGNSTFSWGNGK</sequence>
<dbReference type="Gene3D" id="3.40.50.1820">
    <property type="entry name" value="alpha/beta hydrolase"/>
    <property type="match status" value="1"/>
</dbReference>
<dbReference type="SUPFAM" id="SSF53474">
    <property type="entry name" value="alpha/beta-Hydrolases"/>
    <property type="match status" value="1"/>
</dbReference>